<name>A0AAW0FGR3_9APHY</name>
<evidence type="ECO:0000256" key="5">
    <source>
        <dbReference type="PROSITE-ProRule" id="PRU00042"/>
    </source>
</evidence>
<gene>
    <name evidence="8" type="ORF">QCA50_021197</name>
</gene>
<dbReference type="GO" id="GO:0043565">
    <property type="term" value="F:sequence-specific DNA binding"/>
    <property type="evidence" value="ECO:0007669"/>
    <property type="project" value="TreeGrafter"/>
</dbReference>
<reference evidence="8 9" key="1">
    <citation type="submission" date="2022-09" db="EMBL/GenBank/DDBJ databases">
        <authorList>
            <person name="Palmer J.M."/>
        </authorList>
    </citation>
    <scope>NUCLEOTIDE SEQUENCE [LARGE SCALE GENOMIC DNA]</scope>
    <source>
        <strain evidence="8 9">DSM 7382</strain>
    </source>
</reference>
<evidence type="ECO:0000256" key="2">
    <source>
        <dbReference type="ARBA" id="ARBA00022737"/>
    </source>
</evidence>
<dbReference type="InterPro" id="IPR036236">
    <property type="entry name" value="Znf_C2H2_sf"/>
</dbReference>
<feature type="domain" description="C2H2-type" evidence="7">
    <location>
        <begin position="238"/>
        <end position="265"/>
    </location>
</feature>
<evidence type="ECO:0000313" key="8">
    <source>
        <dbReference type="EMBL" id="KAK7675865.1"/>
    </source>
</evidence>
<dbReference type="GO" id="GO:0000981">
    <property type="term" value="F:DNA-binding transcription factor activity, RNA polymerase II-specific"/>
    <property type="evidence" value="ECO:0007669"/>
    <property type="project" value="TreeGrafter"/>
</dbReference>
<organism evidence="8 9">
    <name type="scientific">Cerrena zonata</name>
    <dbReference type="NCBI Taxonomy" id="2478898"/>
    <lineage>
        <taxon>Eukaryota</taxon>
        <taxon>Fungi</taxon>
        <taxon>Dikarya</taxon>
        <taxon>Basidiomycota</taxon>
        <taxon>Agaricomycotina</taxon>
        <taxon>Agaricomycetes</taxon>
        <taxon>Polyporales</taxon>
        <taxon>Cerrenaceae</taxon>
        <taxon>Cerrena</taxon>
    </lineage>
</organism>
<keyword evidence="2" id="KW-0677">Repeat</keyword>
<keyword evidence="3 5" id="KW-0863">Zinc-finger</keyword>
<dbReference type="Proteomes" id="UP001385951">
    <property type="component" value="Unassembled WGS sequence"/>
</dbReference>
<keyword evidence="1" id="KW-0479">Metal-binding</keyword>
<accession>A0AAW0FGR3</accession>
<dbReference type="EMBL" id="JASBNA010000168">
    <property type="protein sequence ID" value="KAK7675865.1"/>
    <property type="molecule type" value="Genomic_DNA"/>
</dbReference>
<dbReference type="SMART" id="SM00355">
    <property type="entry name" value="ZnF_C2H2"/>
    <property type="match status" value="2"/>
</dbReference>
<dbReference type="InterPro" id="IPR013087">
    <property type="entry name" value="Znf_C2H2_type"/>
</dbReference>
<feature type="region of interest" description="Disordered" evidence="6">
    <location>
        <begin position="282"/>
        <end position="510"/>
    </location>
</feature>
<feature type="compositionally biased region" description="Low complexity" evidence="6">
    <location>
        <begin position="7"/>
        <end position="23"/>
    </location>
</feature>
<protein>
    <recommendedName>
        <fullName evidence="7">C2H2-type domain-containing protein</fullName>
    </recommendedName>
</protein>
<dbReference type="PANTHER" id="PTHR24408">
    <property type="entry name" value="ZINC FINGER PROTEIN"/>
    <property type="match status" value="1"/>
</dbReference>
<dbReference type="PANTHER" id="PTHR24408:SF58">
    <property type="entry name" value="TRANSCRIPTION FACTOR (TFIIIA), PUTATIVE (AFU_ORTHOLOGUE AFUA_1G05150)-RELATED"/>
    <property type="match status" value="1"/>
</dbReference>
<sequence length="522" mass="56872">MDPYSGYSYAHPHSSGPSSSSSYYRIPTAHASSSMERLQMGAPIMSDDVVGSGAASVYPLTNDFSLGSSTSYGRYDHQATIQNATVTGLRVQAPSRAMMSSMVPMASLSRNSFASSEWTSGLVFNYGFDAAPHFDAPVASTSSSANSFVDKSWPGSHFVEPSTNSSHLTHIEPTTSSSTMAILPQYQHSTTPIIQPEVTANTVPENEGPKLPDIYATIPLPPTNEQSGSGRKKDGRKHACHMCHKSFDRPCTLRKHMLVHTGQKAYQCENCQRRFSVQSNLNRHGKRCGQARSHSPPHQDSPRPISEEDDGDAESSPDPPPSATSAPRISAEEAANTPSFSISGHLPVEVPRRGGRASLKRPRISSTSTSDDFTSAVTNTNTSSTGQGQKRRLETDDEHNPASNPSTPPIAQVEVTRTESPRPTFVPRRPRKRARRAPSPSRWIPDSLKLFDLTRIDKSTPKPLPPVQPYQDPQSGVHEERDSFDDNAPTRPYHPGDWKGKLPGPGLMKDETMKMGGTLLVF</sequence>
<feature type="region of interest" description="Disordered" evidence="6">
    <location>
        <begin position="1"/>
        <end position="23"/>
    </location>
</feature>
<evidence type="ECO:0000313" key="9">
    <source>
        <dbReference type="Proteomes" id="UP001385951"/>
    </source>
</evidence>
<dbReference type="PROSITE" id="PS00028">
    <property type="entry name" value="ZINC_FINGER_C2H2_1"/>
    <property type="match status" value="1"/>
</dbReference>
<evidence type="ECO:0000256" key="3">
    <source>
        <dbReference type="ARBA" id="ARBA00022771"/>
    </source>
</evidence>
<evidence type="ECO:0000256" key="1">
    <source>
        <dbReference type="ARBA" id="ARBA00022723"/>
    </source>
</evidence>
<dbReference type="GO" id="GO:0005634">
    <property type="term" value="C:nucleus"/>
    <property type="evidence" value="ECO:0007669"/>
    <property type="project" value="TreeGrafter"/>
</dbReference>
<evidence type="ECO:0000259" key="7">
    <source>
        <dbReference type="PROSITE" id="PS50157"/>
    </source>
</evidence>
<evidence type="ECO:0000256" key="4">
    <source>
        <dbReference type="ARBA" id="ARBA00022833"/>
    </source>
</evidence>
<feature type="compositionally biased region" description="Basic and acidic residues" evidence="6">
    <location>
        <begin position="391"/>
        <end position="400"/>
    </location>
</feature>
<feature type="domain" description="C2H2-type" evidence="7">
    <location>
        <begin position="266"/>
        <end position="299"/>
    </location>
</feature>
<feature type="compositionally biased region" description="Low complexity" evidence="6">
    <location>
        <begin position="365"/>
        <end position="385"/>
    </location>
</feature>
<dbReference type="GO" id="GO:0008270">
    <property type="term" value="F:zinc ion binding"/>
    <property type="evidence" value="ECO:0007669"/>
    <property type="project" value="UniProtKB-KW"/>
</dbReference>
<comment type="caution">
    <text evidence="8">The sequence shown here is derived from an EMBL/GenBank/DDBJ whole genome shotgun (WGS) entry which is preliminary data.</text>
</comment>
<keyword evidence="4" id="KW-0862">Zinc</keyword>
<dbReference type="Gene3D" id="3.30.160.60">
    <property type="entry name" value="Classic Zinc Finger"/>
    <property type="match status" value="2"/>
</dbReference>
<dbReference type="AlphaFoldDB" id="A0AAW0FGR3"/>
<dbReference type="SUPFAM" id="SSF57667">
    <property type="entry name" value="beta-beta-alpha zinc fingers"/>
    <property type="match status" value="1"/>
</dbReference>
<dbReference type="PROSITE" id="PS50157">
    <property type="entry name" value="ZINC_FINGER_C2H2_2"/>
    <property type="match status" value="2"/>
</dbReference>
<dbReference type="FunFam" id="3.30.160.60:FF:000100">
    <property type="entry name" value="Zinc finger 45-like"/>
    <property type="match status" value="1"/>
</dbReference>
<evidence type="ECO:0000256" key="6">
    <source>
        <dbReference type="SAM" id="MobiDB-lite"/>
    </source>
</evidence>
<dbReference type="Pfam" id="PF00096">
    <property type="entry name" value="zf-C2H2"/>
    <property type="match status" value="2"/>
</dbReference>
<keyword evidence="9" id="KW-1185">Reference proteome</keyword>
<proteinExistence type="predicted"/>
<feature type="compositionally biased region" description="Basic residues" evidence="6">
    <location>
        <begin position="353"/>
        <end position="363"/>
    </location>
</feature>